<accession>A0A939PB58</accession>
<dbReference type="GO" id="GO:0016491">
    <property type="term" value="F:oxidoreductase activity"/>
    <property type="evidence" value="ECO:0007669"/>
    <property type="project" value="UniProtKB-KW"/>
</dbReference>
<dbReference type="PRINTS" id="PR00080">
    <property type="entry name" value="SDRFAMILY"/>
</dbReference>
<evidence type="ECO:0000259" key="3">
    <source>
        <dbReference type="SMART" id="SM00822"/>
    </source>
</evidence>
<dbReference type="Pfam" id="PF13561">
    <property type="entry name" value="adh_short_C2"/>
    <property type="match status" value="1"/>
</dbReference>
<dbReference type="Proteomes" id="UP000669179">
    <property type="component" value="Unassembled WGS sequence"/>
</dbReference>
<dbReference type="InterPro" id="IPR036291">
    <property type="entry name" value="NAD(P)-bd_dom_sf"/>
</dbReference>
<sequence length="259" mass="26623">MSGESTDLRGKTALVTGASRGIGRAVAERLAADGALVAVNYARDEVAAKEVVAAITEAGGRAFAVKAELGTDGDVESLFTAFDAGLRELGAEPPLDILVNNAGIGAKATIEEVTPDLYDQVFAVNTRALFFITREALTRMPDGGRIINVTSGVTRIAFPEGISYAMTKGAVDTFTLALAKHVGPRGITVNNVAPGFIDTDVNADWLRGNPEGQAYAASRAAVARVGVPHDISGAVTFLASDAASFITGTIIDATGGADL</sequence>
<dbReference type="InterPro" id="IPR002347">
    <property type="entry name" value="SDR_fam"/>
</dbReference>
<keyword evidence="5" id="KW-1185">Reference proteome</keyword>
<reference evidence="4" key="1">
    <citation type="submission" date="2021-03" db="EMBL/GenBank/DDBJ databases">
        <authorList>
            <person name="Kanchanasin P."/>
            <person name="Saeng-In P."/>
            <person name="Phongsopitanun W."/>
            <person name="Yuki M."/>
            <person name="Kudo T."/>
            <person name="Ohkuma M."/>
            <person name="Tanasupawat S."/>
        </authorList>
    </citation>
    <scope>NUCLEOTIDE SEQUENCE</scope>
    <source>
        <strain evidence="4">GKU 128</strain>
    </source>
</reference>
<dbReference type="InterPro" id="IPR057326">
    <property type="entry name" value="KR_dom"/>
</dbReference>
<dbReference type="EMBL" id="JAGEOJ010000007">
    <property type="protein sequence ID" value="MBO2449360.1"/>
    <property type="molecule type" value="Genomic_DNA"/>
</dbReference>
<evidence type="ECO:0000313" key="5">
    <source>
        <dbReference type="Proteomes" id="UP000669179"/>
    </source>
</evidence>
<comment type="caution">
    <text evidence="4">The sequence shown here is derived from an EMBL/GenBank/DDBJ whole genome shotgun (WGS) entry which is preliminary data.</text>
</comment>
<dbReference type="SMART" id="SM00822">
    <property type="entry name" value="PKS_KR"/>
    <property type="match status" value="1"/>
</dbReference>
<dbReference type="InterPro" id="IPR020904">
    <property type="entry name" value="Sc_DH/Rdtase_CS"/>
</dbReference>
<dbReference type="PROSITE" id="PS00061">
    <property type="entry name" value="ADH_SHORT"/>
    <property type="match status" value="1"/>
</dbReference>
<evidence type="ECO:0000313" key="4">
    <source>
        <dbReference type="EMBL" id="MBO2449360.1"/>
    </source>
</evidence>
<organism evidence="4 5">
    <name type="scientific">Actinomadura barringtoniae</name>
    <dbReference type="NCBI Taxonomy" id="1427535"/>
    <lineage>
        <taxon>Bacteria</taxon>
        <taxon>Bacillati</taxon>
        <taxon>Actinomycetota</taxon>
        <taxon>Actinomycetes</taxon>
        <taxon>Streptosporangiales</taxon>
        <taxon>Thermomonosporaceae</taxon>
        <taxon>Actinomadura</taxon>
    </lineage>
</organism>
<protein>
    <submittedName>
        <fullName evidence="4">SDR family oxidoreductase</fullName>
    </submittedName>
</protein>
<dbReference type="FunFam" id="3.40.50.720:FF:000084">
    <property type="entry name" value="Short-chain dehydrogenase reductase"/>
    <property type="match status" value="1"/>
</dbReference>
<dbReference type="SUPFAM" id="SSF51735">
    <property type="entry name" value="NAD(P)-binding Rossmann-fold domains"/>
    <property type="match status" value="1"/>
</dbReference>
<proteinExistence type="inferred from homology"/>
<dbReference type="AlphaFoldDB" id="A0A939PB58"/>
<dbReference type="RefSeq" id="WP_208257211.1">
    <property type="nucleotide sequence ID" value="NZ_JAGEOJ010000007.1"/>
</dbReference>
<keyword evidence="2" id="KW-0560">Oxidoreductase</keyword>
<dbReference type="Gene3D" id="3.40.50.720">
    <property type="entry name" value="NAD(P)-binding Rossmann-like Domain"/>
    <property type="match status" value="1"/>
</dbReference>
<dbReference type="PRINTS" id="PR00081">
    <property type="entry name" value="GDHRDH"/>
</dbReference>
<comment type="similarity">
    <text evidence="1">Belongs to the short-chain dehydrogenases/reductases (SDR) family.</text>
</comment>
<dbReference type="PANTHER" id="PTHR43639">
    <property type="entry name" value="OXIDOREDUCTASE, SHORT-CHAIN DEHYDROGENASE/REDUCTASE FAMILY (AFU_ORTHOLOGUE AFUA_5G02870)"/>
    <property type="match status" value="1"/>
</dbReference>
<name>A0A939PB58_9ACTN</name>
<feature type="domain" description="Ketoreductase" evidence="3">
    <location>
        <begin position="11"/>
        <end position="195"/>
    </location>
</feature>
<evidence type="ECO:0000256" key="1">
    <source>
        <dbReference type="ARBA" id="ARBA00006484"/>
    </source>
</evidence>
<evidence type="ECO:0000256" key="2">
    <source>
        <dbReference type="ARBA" id="ARBA00023002"/>
    </source>
</evidence>
<dbReference type="PANTHER" id="PTHR43639:SF1">
    <property type="entry name" value="SHORT-CHAIN DEHYDROGENASE_REDUCTASE FAMILY PROTEIN"/>
    <property type="match status" value="1"/>
</dbReference>
<gene>
    <name evidence="4" type="ORF">J4573_19825</name>
</gene>